<feature type="compositionally biased region" description="Polar residues" evidence="1">
    <location>
        <begin position="68"/>
        <end position="82"/>
    </location>
</feature>
<evidence type="ECO:0000313" key="2">
    <source>
        <dbReference type="Proteomes" id="UP000235220"/>
    </source>
</evidence>
<organism evidence="2 3">
    <name type="scientific">Juglans regia</name>
    <name type="common">English walnut</name>
    <dbReference type="NCBI Taxonomy" id="51240"/>
    <lineage>
        <taxon>Eukaryota</taxon>
        <taxon>Viridiplantae</taxon>
        <taxon>Streptophyta</taxon>
        <taxon>Embryophyta</taxon>
        <taxon>Tracheophyta</taxon>
        <taxon>Spermatophyta</taxon>
        <taxon>Magnoliopsida</taxon>
        <taxon>eudicotyledons</taxon>
        <taxon>Gunneridae</taxon>
        <taxon>Pentapetalae</taxon>
        <taxon>rosids</taxon>
        <taxon>fabids</taxon>
        <taxon>Fagales</taxon>
        <taxon>Juglandaceae</taxon>
        <taxon>Juglans</taxon>
    </lineage>
</organism>
<dbReference type="InParanoid" id="A0A6P9EUA1"/>
<dbReference type="GeneID" id="108989114"/>
<dbReference type="KEGG" id="jre:108989114"/>
<evidence type="ECO:0000256" key="1">
    <source>
        <dbReference type="SAM" id="MobiDB-lite"/>
    </source>
</evidence>
<reference evidence="3" key="1">
    <citation type="submission" date="2025-08" db="UniProtKB">
        <authorList>
            <consortium name="RefSeq"/>
        </authorList>
    </citation>
    <scope>IDENTIFICATION</scope>
    <source>
        <tissue evidence="3">Leaves</tissue>
    </source>
</reference>
<dbReference type="RefSeq" id="XP_035551214.1">
    <property type="nucleotide sequence ID" value="XM_035695321.1"/>
</dbReference>
<feature type="compositionally biased region" description="Basic and acidic residues" evidence="1">
    <location>
        <begin position="85"/>
        <end position="96"/>
    </location>
</feature>
<keyword evidence="2" id="KW-1185">Reference proteome</keyword>
<protein>
    <submittedName>
        <fullName evidence="3">Uncharacterized protein LOC108989114</fullName>
    </submittedName>
</protein>
<gene>
    <name evidence="3" type="primary">LOC108989114</name>
</gene>
<accession>A0A6P9EUA1</accession>
<feature type="region of interest" description="Disordered" evidence="1">
    <location>
        <begin position="35"/>
        <end position="238"/>
    </location>
</feature>
<feature type="compositionally biased region" description="Basic and acidic residues" evidence="1">
    <location>
        <begin position="51"/>
        <end position="61"/>
    </location>
</feature>
<evidence type="ECO:0000313" key="3">
    <source>
        <dbReference type="RefSeq" id="XP_035551214.1"/>
    </source>
</evidence>
<dbReference type="Proteomes" id="UP000235220">
    <property type="component" value="Chromosome 10"/>
</dbReference>
<dbReference type="AlphaFoldDB" id="A0A6P9EUA1"/>
<proteinExistence type="predicted"/>
<name>A0A6P9EUA1_JUGRE</name>
<sequence>MAEDIILDFSKKSDMAIMILSFLQDYYCTNVSSNATPITSSKDGSKAGVLPRDHDDQEPKKGFVGLYQDSSSAKDQGKNNMATERLTEKSMRKPGEDQSLVVKQEYLSNNVVERDTKPKTPVDNPTGYDPFLVGGGINQDDLSSKEKKKGGRRTPYSEPSKNVVDSVARTSSPLIEKEKKDTPKIMTATRVGPGVQSENIAAPAYSSGTGPVLVPQTQSHSSENKTADRELSTNNSIL</sequence>
<feature type="compositionally biased region" description="Basic and acidic residues" evidence="1">
    <location>
        <begin position="222"/>
        <end position="231"/>
    </location>
</feature>